<reference evidence="1 2" key="1">
    <citation type="journal article" date="2021" name="Hortic Res">
        <title>High-quality reference genome and annotation aids understanding of berry development for evergreen blueberry (Vaccinium darrowii).</title>
        <authorList>
            <person name="Yu J."/>
            <person name="Hulse-Kemp A.M."/>
            <person name="Babiker E."/>
            <person name="Staton M."/>
        </authorList>
    </citation>
    <scope>NUCLEOTIDE SEQUENCE [LARGE SCALE GENOMIC DNA]</scope>
    <source>
        <strain evidence="2">cv. NJ 8807/NJ 8810</strain>
        <tissue evidence="1">Young leaf</tissue>
    </source>
</reference>
<evidence type="ECO:0000313" key="2">
    <source>
        <dbReference type="Proteomes" id="UP000828048"/>
    </source>
</evidence>
<dbReference type="EMBL" id="CM037160">
    <property type="protein sequence ID" value="KAH7841430.1"/>
    <property type="molecule type" value="Genomic_DNA"/>
</dbReference>
<organism evidence="1 2">
    <name type="scientific">Vaccinium darrowii</name>
    <dbReference type="NCBI Taxonomy" id="229202"/>
    <lineage>
        <taxon>Eukaryota</taxon>
        <taxon>Viridiplantae</taxon>
        <taxon>Streptophyta</taxon>
        <taxon>Embryophyta</taxon>
        <taxon>Tracheophyta</taxon>
        <taxon>Spermatophyta</taxon>
        <taxon>Magnoliopsida</taxon>
        <taxon>eudicotyledons</taxon>
        <taxon>Gunneridae</taxon>
        <taxon>Pentapetalae</taxon>
        <taxon>asterids</taxon>
        <taxon>Ericales</taxon>
        <taxon>Ericaceae</taxon>
        <taxon>Vaccinioideae</taxon>
        <taxon>Vaccinieae</taxon>
        <taxon>Vaccinium</taxon>
    </lineage>
</organism>
<keyword evidence="2" id="KW-1185">Reference proteome</keyword>
<evidence type="ECO:0000313" key="1">
    <source>
        <dbReference type="EMBL" id="KAH7841430.1"/>
    </source>
</evidence>
<gene>
    <name evidence="1" type="ORF">Vadar_029792</name>
</gene>
<dbReference type="Proteomes" id="UP000828048">
    <property type="component" value="Chromosome 10"/>
</dbReference>
<sequence>MSRGQLPHQSETWQLTATLKKHWKLLDTPVIPTLLTLESSYLFDSGGKFCASEKFDARLYEVLCGEEYRLHLRAFGTGKGAFGDGQCPEYSGEEQAICAVGLAKAKPGVFVEAIQYLLVVATPVENMAEDQLLGFGSNCLVSYFSLYVYFDAYIAIKHHVTRLVQNFDANLQQSLVQLTFHQLVCSKEGDRLATRLISALMEYYTGPDGRGIVDDISGRLQDGCPSYFKEADYRFYLAVECLERAAATSDTEDRQSLAREAFNYLSKVPELADLQTVCKPEVCPFVLS</sequence>
<name>A0ACB7XL16_9ERIC</name>
<comment type="caution">
    <text evidence="1">The sequence shown here is derived from an EMBL/GenBank/DDBJ whole genome shotgun (WGS) entry which is preliminary data.</text>
</comment>
<accession>A0ACB7XL16</accession>
<protein>
    <submittedName>
        <fullName evidence="1">Uncharacterized protein</fullName>
    </submittedName>
</protein>
<proteinExistence type="predicted"/>